<dbReference type="InterPro" id="IPR000477">
    <property type="entry name" value="RT_dom"/>
</dbReference>
<accession>A0A8S5PDV7</accession>
<reference evidence="2" key="1">
    <citation type="journal article" date="2021" name="Proc. Natl. Acad. Sci. U.S.A.">
        <title>A Catalog of Tens of Thousands of Viruses from Human Metagenomes Reveals Hidden Associations with Chronic Diseases.</title>
        <authorList>
            <person name="Tisza M.J."/>
            <person name="Buck C.B."/>
        </authorList>
    </citation>
    <scope>NUCLEOTIDE SEQUENCE</scope>
    <source>
        <strain evidence="2">CtFYw8</strain>
    </source>
</reference>
<evidence type="ECO:0000313" key="2">
    <source>
        <dbReference type="EMBL" id="DAE04635.1"/>
    </source>
</evidence>
<dbReference type="EMBL" id="BK015392">
    <property type="protein sequence ID" value="DAE04635.1"/>
    <property type="molecule type" value="Genomic_DNA"/>
</dbReference>
<dbReference type="PROSITE" id="PS50878">
    <property type="entry name" value="RT_POL"/>
    <property type="match status" value="1"/>
</dbReference>
<protein>
    <recommendedName>
        <fullName evidence="1">Reverse transcriptase domain-containing protein</fullName>
    </recommendedName>
</protein>
<feature type="domain" description="Reverse transcriptase" evidence="1">
    <location>
        <begin position="52"/>
        <end position="273"/>
    </location>
</feature>
<dbReference type="CDD" id="cd01646">
    <property type="entry name" value="RT_Bac_retron_I"/>
    <property type="match status" value="1"/>
</dbReference>
<dbReference type="SUPFAM" id="SSF56672">
    <property type="entry name" value="DNA/RNA polymerases"/>
    <property type="match status" value="1"/>
</dbReference>
<dbReference type="PANTHER" id="PTHR34047:SF8">
    <property type="entry name" value="PROTEIN YKFC"/>
    <property type="match status" value="1"/>
</dbReference>
<name>A0A8S5PDV7_9CAUD</name>
<dbReference type="PANTHER" id="PTHR34047">
    <property type="entry name" value="NUCLEAR INTRON MATURASE 1, MITOCHONDRIAL-RELATED"/>
    <property type="match status" value="1"/>
</dbReference>
<dbReference type="Pfam" id="PF00078">
    <property type="entry name" value="RVT_1"/>
    <property type="match status" value="1"/>
</dbReference>
<dbReference type="InterPro" id="IPR043502">
    <property type="entry name" value="DNA/RNA_pol_sf"/>
</dbReference>
<evidence type="ECO:0000259" key="1">
    <source>
        <dbReference type="PROSITE" id="PS50878"/>
    </source>
</evidence>
<organism evidence="2">
    <name type="scientific">Myoviridae sp. ctFYw8</name>
    <dbReference type="NCBI Taxonomy" id="2825069"/>
    <lineage>
        <taxon>Viruses</taxon>
        <taxon>Duplodnaviria</taxon>
        <taxon>Heunggongvirae</taxon>
        <taxon>Uroviricota</taxon>
        <taxon>Caudoviricetes</taxon>
    </lineage>
</organism>
<dbReference type="InterPro" id="IPR051083">
    <property type="entry name" value="GrpII_Intron_Splice-Mob/Def"/>
</dbReference>
<proteinExistence type="predicted"/>
<sequence>MQSRNDMKRKGYLFEQICSVPNLMEAHFNASRKKRKRSEVIAFESDLMANIESIRNDLVNKTFHTSEYSVFIKYEPKRREIYKLPYRDRVVQWAIMQVLEPIWVRCFTADTYACVKGRGLHTLLRNLRRDLRKDPDGTRYCFKMDVRKFYPSITHSVLKQVVRQKFKDPDLLWLLDDIIDSADGVPIGNYISQYFANVYLSELDHQVKEVLHARYYYRYADDIVVLDSSKDRLKGVEVFINHYLNTERLLQMKGNYQIFPVEARGIDFVGYVTRHAYCKARKRNKKALCRIVAKLRKKGHTSKEIRLMVASRLGFMVHCNSINLLRSLDIMKEWTEVKKTGTTLTGSKLHIDTILNRELHVQAVDIKPSSRNDGNCLTIQYEIFEQLKNKDGELLWKDKAKTAALMGWVQHITFTGSKKLEEDFTGVDFSEPVRCQIIRQPLEKGHCFYTVRPV</sequence>